<organism evidence="5 6">
    <name type="scientific">Diploscapter pachys</name>
    <dbReference type="NCBI Taxonomy" id="2018661"/>
    <lineage>
        <taxon>Eukaryota</taxon>
        <taxon>Metazoa</taxon>
        <taxon>Ecdysozoa</taxon>
        <taxon>Nematoda</taxon>
        <taxon>Chromadorea</taxon>
        <taxon>Rhabditida</taxon>
        <taxon>Rhabditina</taxon>
        <taxon>Rhabditomorpha</taxon>
        <taxon>Rhabditoidea</taxon>
        <taxon>Rhabditidae</taxon>
        <taxon>Diploscapter</taxon>
    </lineage>
</organism>
<keyword evidence="6" id="KW-1185">Reference proteome</keyword>
<dbReference type="InterPro" id="IPR024864">
    <property type="entry name" value="Nup54/Nup57/Nup44"/>
</dbReference>
<dbReference type="AlphaFoldDB" id="A0A2A2KEC0"/>
<dbReference type="GO" id="GO:0006607">
    <property type="term" value="P:NLS-bearing protein import into nucleus"/>
    <property type="evidence" value="ECO:0007669"/>
    <property type="project" value="TreeGrafter"/>
</dbReference>
<dbReference type="Pfam" id="PF13874">
    <property type="entry name" value="Nup54"/>
    <property type="match status" value="1"/>
</dbReference>
<accession>A0A2A2KEC0</accession>
<reference evidence="5 6" key="1">
    <citation type="journal article" date="2017" name="Curr. Biol.">
        <title>Genome architecture and evolution of a unichromosomal asexual nematode.</title>
        <authorList>
            <person name="Fradin H."/>
            <person name="Zegar C."/>
            <person name="Gutwein M."/>
            <person name="Lucas J."/>
            <person name="Kovtun M."/>
            <person name="Corcoran D."/>
            <person name="Baugh L.R."/>
            <person name="Kiontke K."/>
            <person name="Gunsalus K."/>
            <person name="Fitch D.H."/>
            <person name="Piano F."/>
        </authorList>
    </citation>
    <scope>NUCLEOTIDE SEQUENCE [LARGE SCALE GENOMIC DNA]</scope>
    <source>
        <strain evidence="5">PF1309</strain>
    </source>
</reference>
<dbReference type="GO" id="GO:0044613">
    <property type="term" value="C:nuclear pore central transport channel"/>
    <property type="evidence" value="ECO:0007669"/>
    <property type="project" value="TreeGrafter"/>
</dbReference>
<evidence type="ECO:0000256" key="2">
    <source>
        <dbReference type="ARBA" id="ARBA00022448"/>
    </source>
</evidence>
<proteinExistence type="predicted"/>
<dbReference type="GO" id="GO:0006999">
    <property type="term" value="P:nuclear pore organization"/>
    <property type="evidence" value="ECO:0007669"/>
    <property type="project" value="TreeGrafter"/>
</dbReference>
<keyword evidence="2" id="KW-0813">Transport</keyword>
<evidence type="ECO:0000256" key="3">
    <source>
        <dbReference type="ARBA" id="ARBA00023242"/>
    </source>
</evidence>
<dbReference type="PANTHER" id="PTHR13000">
    <property type="entry name" value="NUCLEOPORIN P54"/>
    <property type="match status" value="1"/>
</dbReference>
<dbReference type="Pfam" id="PF13634">
    <property type="entry name" value="Nucleoporin_FG"/>
    <property type="match status" value="1"/>
</dbReference>
<dbReference type="InterPro" id="IPR025712">
    <property type="entry name" value="Nup54_alpha-helical_dom"/>
</dbReference>
<evidence type="ECO:0000313" key="5">
    <source>
        <dbReference type="EMBL" id="PAV72212.1"/>
    </source>
</evidence>
<keyword evidence="3" id="KW-0539">Nucleus</keyword>
<dbReference type="OrthoDB" id="6162375at2759"/>
<evidence type="ECO:0000313" key="6">
    <source>
        <dbReference type="Proteomes" id="UP000218231"/>
    </source>
</evidence>
<comment type="subcellular location">
    <subcellularLocation>
        <location evidence="1">Nucleus</location>
    </subcellularLocation>
</comment>
<dbReference type="Proteomes" id="UP000218231">
    <property type="component" value="Unassembled WGS sequence"/>
</dbReference>
<protein>
    <recommendedName>
        <fullName evidence="4">Nucleoporin Nup54 alpha-helical domain-containing protein</fullName>
    </recommendedName>
</protein>
<sequence>MSMNLFGGGNKPLFGSAPATTSSGFSFGTASSSTAAAPLFGSTTTTSTAKPLFGSTTQASSTPSLFGSTATVSAAPSGGGLFGSTATSAATSAFSTTPSGSLFAKRTATSTGTGLFGSTTATPATGGGLFSNTTSGGLFGSKPATTGGLFGSTAVAQPQNQTKEVETIQGILINSDSLVRSLTKPEYFGDERDTIIAKLNQLAAALGVGQGVHRRDQPPVNYENGIFFRYKAIGYNKVSELTDEDGIVSLITKKPKTSLTTATEKQAFLDAVFAIIGNNPNLKPHFMENGIKSLSDGTTEVCIYIKENGQTMSSRKVAQALGQPNIAQQLETQLQVDKTRILPKVAMSAKQKEAYLRDAPSGFDSVLWKQAVMENPDSKNLIPYPIRGFDQLKERQKAQASEVEMQNKALDSMHRRTAKLQEAHTKAALRMTQQKATQKQLSHRLLRVLAMQLVTHRYSQCISSEEEQIFAALEHINARLAAPNQIRDKVSDLTEKLKNHADKVASHNQDNYHLSEDDSQQLRKYLLRCQEGLESLLAVISANRRDLQAISNYIY</sequence>
<comment type="caution">
    <text evidence="5">The sequence shown here is derived from an EMBL/GenBank/DDBJ whole genome shotgun (WGS) entry which is preliminary data.</text>
</comment>
<dbReference type="GO" id="GO:0017056">
    <property type="term" value="F:structural constituent of nuclear pore"/>
    <property type="evidence" value="ECO:0007669"/>
    <property type="project" value="TreeGrafter"/>
</dbReference>
<feature type="domain" description="Nucleoporin Nup54 alpha-helical" evidence="4">
    <location>
        <begin position="360"/>
        <end position="495"/>
    </location>
</feature>
<dbReference type="InterPro" id="IPR025574">
    <property type="entry name" value="Nucleoporin_FG_rpt"/>
</dbReference>
<gene>
    <name evidence="5" type="ORF">WR25_00036</name>
</gene>
<dbReference type="PANTHER" id="PTHR13000:SF0">
    <property type="entry name" value="NUCLEOPORIN P54"/>
    <property type="match status" value="1"/>
</dbReference>
<evidence type="ECO:0000256" key="1">
    <source>
        <dbReference type="ARBA" id="ARBA00004123"/>
    </source>
</evidence>
<dbReference type="GO" id="GO:0036228">
    <property type="term" value="P:protein localization to nuclear inner membrane"/>
    <property type="evidence" value="ECO:0007669"/>
    <property type="project" value="TreeGrafter"/>
</dbReference>
<name>A0A2A2KEC0_9BILA</name>
<dbReference type="STRING" id="2018661.A0A2A2KEC0"/>
<dbReference type="EMBL" id="LIAE01008837">
    <property type="protein sequence ID" value="PAV72212.1"/>
    <property type="molecule type" value="Genomic_DNA"/>
</dbReference>
<evidence type="ECO:0000259" key="4">
    <source>
        <dbReference type="Pfam" id="PF13874"/>
    </source>
</evidence>